<keyword evidence="2" id="KW-0449">Lipoprotein</keyword>
<dbReference type="InterPro" id="IPR019076">
    <property type="entry name" value="Spore_lipoprot_YhcN/YlaJ-like"/>
</dbReference>
<dbReference type="InterPro" id="IPR014247">
    <property type="entry name" value="Spore_lipoprot_YhcN/YlaJ"/>
</dbReference>
<accession>A0ABU6MIU2</accession>
<comment type="caution">
    <text evidence="2">The sequence shown here is derived from an EMBL/GenBank/DDBJ whole genome shotgun (WGS) entry which is preliminary data.</text>
</comment>
<keyword evidence="1" id="KW-0732">Signal</keyword>
<dbReference type="Proteomes" id="UP001341444">
    <property type="component" value="Unassembled WGS sequence"/>
</dbReference>
<keyword evidence="3" id="KW-1185">Reference proteome</keyword>
<evidence type="ECO:0000256" key="1">
    <source>
        <dbReference type="SAM" id="SignalP"/>
    </source>
</evidence>
<dbReference type="PROSITE" id="PS51257">
    <property type="entry name" value="PROKAR_LIPOPROTEIN"/>
    <property type="match status" value="1"/>
</dbReference>
<organism evidence="2 3">
    <name type="scientific">Heyndrickxia acidicola</name>
    <dbReference type="NCBI Taxonomy" id="209389"/>
    <lineage>
        <taxon>Bacteria</taxon>
        <taxon>Bacillati</taxon>
        <taxon>Bacillota</taxon>
        <taxon>Bacilli</taxon>
        <taxon>Bacillales</taxon>
        <taxon>Bacillaceae</taxon>
        <taxon>Heyndrickxia</taxon>
    </lineage>
</organism>
<proteinExistence type="predicted"/>
<reference evidence="2 3" key="1">
    <citation type="submission" date="2023-03" db="EMBL/GenBank/DDBJ databases">
        <title>Bacillus Genome Sequencing.</title>
        <authorList>
            <person name="Dunlap C."/>
        </authorList>
    </citation>
    <scope>NUCLEOTIDE SEQUENCE [LARGE SCALE GENOMIC DNA]</scope>
    <source>
        <strain evidence="2 3">B-23453</strain>
    </source>
</reference>
<sequence>MKIVKAALSITLISGVLMGCATNNRDRNALDNTNPRPVRYSPTDNVNYNNGRNDLMYNGRNDVNNTRNNTTPNMRVADHVASQVAKLKEVQRANVIVTDSNAYVAVLLKDRSRKEMTSTFKSKITKAVKKADRSIDNVYVSVNPDFFDRMNDYGNELRNGHPVAGLFNQFTDTIHRVFPTSR</sequence>
<dbReference type="NCBIfam" id="TIGR02898">
    <property type="entry name" value="spore_YhcN_YlaJ"/>
    <property type="match status" value="1"/>
</dbReference>
<gene>
    <name evidence="2" type="ORF">P4T90_08725</name>
</gene>
<protein>
    <submittedName>
        <fullName evidence="2">YhcN/YlaJ family sporulation lipoprotein</fullName>
    </submittedName>
</protein>
<evidence type="ECO:0000313" key="2">
    <source>
        <dbReference type="EMBL" id="MED1203162.1"/>
    </source>
</evidence>
<feature type="signal peptide" evidence="1">
    <location>
        <begin position="1"/>
        <end position="21"/>
    </location>
</feature>
<dbReference type="RefSeq" id="WP_066270070.1">
    <property type="nucleotide sequence ID" value="NZ_JARMAB010000011.1"/>
</dbReference>
<dbReference type="Pfam" id="PF09580">
    <property type="entry name" value="Spore_YhcN_YlaJ"/>
    <property type="match status" value="1"/>
</dbReference>
<dbReference type="EMBL" id="JARMAB010000011">
    <property type="protein sequence ID" value="MED1203162.1"/>
    <property type="molecule type" value="Genomic_DNA"/>
</dbReference>
<feature type="chain" id="PRO_5045962230" evidence="1">
    <location>
        <begin position="22"/>
        <end position="182"/>
    </location>
</feature>
<name>A0ABU6MIU2_9BACI</name>
<evidence type="ECO:0000313" key="3">
    <source>
        <dbReference type="Proteomes" id="UP001341444"/>
    </source>
</evidence>